<evidence type="ECO:0000313" key="2">
    <source>
        <dbReference type="EMBL" id="RAH99180.1"/>
    </source>
</evidence>
<keyword evidence="1" id="KW-1133">Transmembrane helix</keyword>
<dbReference type="Proteomes" id="UP000249590">
    <property type="component" value="Unassembled WGS sequence"/>
</dbReference>
<organism evidence="2 3">
    <name type="scientific">Acuticoccus sediminis</name>
    <dbReference type="NCBI Taxonomy" id="2184697"/>
    <lineage>
        <taxon>Bacteria</taxon>
        <taxon>Pseudomonadati</taxon>
        <taxon>Pseudomonadota</taxon>
        <taxon>Alphaproteobacteria</taxon>
        <taxon>Hyphomicrobiales</taxon>
        <taxon>Amorphaceae</taxon>
        <taxon>Acuticoccus</taxon>
    </lineage>
</organism>
<reference evidence="2 3" key="1">
    <citation type="submission" date="2018-05" db="EMBL/GenBank/DDBJ databases">
        <title>Acuticoccus sediminis sp. nov., isolated from deep-sea sediment of Indian Ocean.</title>
        <authorList>
            <person name="Liu X."/>
            <person name="Lai Q."/>
            <person name="Du Y."/>
            <person name="Sun F."/>
            <person name="Zhang X."/>
            <person name="Wang S."/>
            <person name="Shao Z."/>
        </authorList>
    </citation>
    <scope>NUCLEOTIDE SEQUENCE [LARGE SCALE GENOMIC DNA]</scope>
    <source>
        <strain evidence="2 3">PTG4-2</strain>
    </source>
</reference>
<accession>A0A8B2NKV1</accession>
<dbReference type="RefSeq" id="WP_111349237.1">
    <property type="nucleotide sequence ID" value="NZ_QHHQ01000005.1"/>
</dbReference>
<protein>
    <submittedName>
        <fullName evidence="2">Uncharacterized protein</fullName>
    </submittedName>
</protein>
<dbReference type="AlphaFoldDB" id="A0A8B2NKV1"/>
<gene>
    <name evidence="2" type="ORF">DLJ53_21785</name>
</gene>
<dbReference type="EMBL" id="QHHQ01000005">
    <property type="protein sequence ID" value="RAH99180.1"/>
    <property type="molecule type" value="Genomic_DNA"/>
</dbReference>
<keyword evidence="1" id="KW-0812">Transmembrane</keyword>
<keyword evidence="1" id="KW-0472">Membrane</keyword>
<keyword evidence="3" id="KW-1185">Reference proteome</keyword>
<evidence type="ECO:0000256" key="1">
    <source>
        <dbReference type="SAM" id="Phobius"/>
    </source>
</evidence>
<comment type="caution">
    <text evidence="2">The sequence shown here is derived from an EMBL/GenBank/DDBJ whole genome shotgun (WGS) entry which is preliminary data.</text>
</comment>
<evidence type="ECO:0000313" key="3">
    <source>
        <dbReference type="Proteomes" id="UP000249590"/>
    </source>
</evidence>
<sequence>MTDDDAQELSQRVDAIHTDHIELKARVVGIDERLSGYIESRSKQIEEEEERRDEERADRKAMWFWAKIAGGVASVVLTVIVGSLATSTVAIIRGLTKIELHDKEIAKNSANVDVMRQVLGDMRPDLATIKAEVRSTGERVRRIEAQQDRR</sequence>
<name>A0A8B2NKV1_9HYPH</name>
<proteinExistence type="predicted"/>
<feature type="transmembrane region" description="Helical" evidence="1">
    <location>
        <begin position="68"/>
        <end position="92"/>
    </location>
</feature>